<accession>A0A182UFH1</accession>
<evidence type="ECO:0000256" key="2">
    <source>
        <dbReference type="SAM" id="SignalP"/>
    </source>
</evidence>
<sequence>MRLRAVSRCRLVAVAFVLLVQLVDSGQMEELQLRSGTGGGSSGTTRYRTGAADTPGKGRGQAGPAPMYAVNDIECPSFAESSACPCYKFEDVRGLKNRVMIDALAPGGAGVCLWTSERKYKMNIDASKLLFALGESFASTRCGEQESGTSKPES</sequence>
<dbReference type="AlphaFoldDB" id="A0A182UFH1"/>
<feature type="region of interest" description="Disordered" evidence="1">
    <location>
        <begin position="32"/>
        <end position="63"/>
    </location>
</feature>
<protein>
    <submittedName>
        <fullName evidence="3">Uncharacterized protein</fullName>
    </submittedName>
</protein>
<evidence type="ECO:0000313" key="3">
    <source>
        <dbReference type="EnsemblMetazoa" id="AMEC019447-PA"/>
    </source>
</evidence>
<feature type="signal peptide" evidence="2">
    <location>
        <begin position="1"/>
        <end position="25"/>
    </location>
</feature>
<evidence type="ECO:0000256" key="1">
    <source>
        <dbReference type="SAM" id="MobiDB-lite"/>
    </source>
</evidence>
<organism evidence="3 4">
    <name type="scientific">Anopheles melas</name>
    <dbReference type="NCBI Taxonomy" id="34690"/>
    <lineage>
        <taxon>Eukaryota</taxon>
        <taxon>Metazoa</taxon>
        <taxon>Ecdysozoa</taxon>
        <taxon>Arthropoda</taxon>
        <taxon>Hexapoda</taxon>
        <taxon>Insecta</taxon>
        <taxon>Pterygota</taxon>
        <taxon>Neoptera</taxon>
        <taxon>Endopterygota</taxon>
        <taxon>Diptera</taxon>
        <taxon>Nematocera</taxon>
        <taxon>Culicoidea</taxon>
        <taxon>Culicidae</taxon>
        <taxon>Anophelinae</taxon>
        <taxon>Anopheles</taxon>
    </lineage>
</organism>
<reference evidence="4" key="1">
    <citation type="submission" date="2014-01" db="EMBL/GenBank/DDBJ databases">
        <title>The Genome Sequence of Anopheles melas CM1001059_A (V2).</title>
        <authorList>
            <consortium name="The Broad Institute Genomics Platform"/>
            <person name="Neafsey D.E."/>
            <person name="Besansky N."/>
            <person name="Howell P."/>
            <person name="Walton C."/>
            <person name="Young S.K."/>
            <person name="Zeng Q."/>
            <person name="Gargeya S."/>
            <person name="Fitzgerald M."/>
            <person name="Haas B."/>
            <person name="Abouelleil A."/>
            <person name="Allen A.W."/>
            <person name="Alvarado L."/>
            <person name="Arachchi H.M."/>
            <person name="Berlin A.M."/>
            <person name="Chapman S.B."/>
            <person name="Gainer-Dewar J."/>
            <person name="Goldberg J."/>
            <person name="Griggs A."/>
            <person name="Gujja S."/>
            <person name="Hansen M."/>
            <person name="Howarth C."/>
            <person name="Imamovic A."/>
            <person name="Ireland A."/>
            <person name="Larimer J."/>
            <person name="McCowan C."/>
            <person name="Murphy C."/>
            <person name="Pearson M."/>
            <person name="Poon T.W."/>
            <person name="Priest M."/>
            <person name="Roberts A."/>
            <person name="Saif S."/>
            <person name="Shea T."/>
            <person name="Sisk P."/>
            <person name="Sykes S."/>
            <person name="Wortman J."/>
            <person name="Nusbaum C."/>
            <person name="Birren B."/>
        </authorList>
    </citation>
    <scope>NUCLEOTIDE SEQUENCE [LARGE SCALE GENOMIC DNA]</scope>
    <source>
        <strain evidence="4">CM1001059</strain>
    </source>
</reference>
<proteinExistence type="predicted"/>
<dbReference type="EnsemblMetazoa" id="AMEC019447-RA">
    <property type="protein sequence ID" value="AMEC019447-PA"/>
    <property type="gene ID" value="AMEC019447"/>
</dbReference>
<name>A0A182UFH1_9DIPT</name>
<keyword evidence="2" id="KW-0732">Signal</keyword>
<dbReference type="STRING" id="34690.A0A182UFH1"/>
<keyword evidence="4" id="KW-1185">Reference proteome</keyword>
<feature type="chain" id="PRO_5008138106" evidence="2">
    <location>
        <begin position="26"/>
        <end position="154"/>
    </location>
</feature>
<reference evidence="3" key="2">
    <citation type="submission" date="2020-05" db="UniProtKB">
        <authorList>
            <consortium name="EnsemblMetazoa"/>
        </authorList>
    </citation>
    <scope>IDENTIFICATION</scope>
    <source>
        <strain evidence="3">CM1001059</strain>
    </source>
</reference>
<dbReference type="VEuPathDB" id="VectorBase:AMEC019447"/>
<dbReference type="Proteomes" id="UP000075902">
    <property type="component" value="Unassembled WGS sequence"/>
</dbReference>
<evidence type="ECO:0000313" key="4">
    <source>
        <dbReference type="Proteomes" id="UP000075902"/>
    </source>
</evidence>